<protein>
    <recommendedName>
        <fullName evidence="4">60S ribosomal protein L36</fullName>
    </recommendedName>
</protein>
<dbReference type="Gene3D" id="1.10.10.1760">
    <property type="entry name" value="60S ribosomal protein L36"/>
    <property type="match status" value="1"/>
</dbReference>
<keyword evidence="3 4" id="KW-0687">Ribonucleoprotein</keyword>
<dbReference type="EMBL" id="CAXIPR030006166">
    <property type="protein sequence ID" value="CAM0152654.1"/>
    <property type="molecule type" value="Genomic_DNA"/>
</dbReference>
<evidence type="ECO:0000256" key="3">
    <source>
        <dbReference type="ARBA" id="ARBA00023274"/>
    </source>
</evidence>
<name>A0ABC9HCX0_9POAL</name>
<reference evidence="5 6" key="1">
    <citation type="submission" date="2024-10" db="EMBL/GenBank/DDBJ databases">
        <authorList>
            <person name="Ryan C."/>
        </authorList>
    </citation>
    <scope>NUCLEOTIDE SEQUENCE [LARGE SCALE GENOMIC DNA]</scope>
</reference>
<evidence type="ECO:0000313" key="5">
    <source>
        <dbReference type="EMBL" id="CAM0152654.1"/>
    </source>
</evidence>
<dbReference type="GO" id="GO:0005840">
    <property type="term" value="C:ribosome"/>
    <property type="evidence" value="ECO:0007669"/>
    <property type="project" value="UniProtKB-KW"/>
</dbReference>
<dbReference type="PROSITE" id="PS01190">
    <property type="entry name" value="RIBOSOMAL_L36E"/>
    <property type="match status" value="1"/>
</dbReference>
<evidence type="ECO:0000313" key="6">
    <source>
        <dbReference type="Proteomes" id="UP001497457"/>
    </source>
</evidence>
<evidence type="ECO:0000256" key="4">
    <source>
        <dbReference type="RuleBase" id="RU000665"/>
    </source>
</evidence>
<evidence type="ECO:0000256" key="2">
    <source>
        <dbReference type="ARBA" id="ARBA00022980"/>
    </source>
</evidence>
<keyword evidence="2 4" id="KW-0689">Ribosomal protein</keyword>
<dbReference type="Pfam" id="PF01158">
    <property type="entry name" value="Ribosomal_L36e"/>
    <property type="match status" value="1"/>
</dbReference>
<proteinExistence type="inferred from homology"/>
<comment type="caution">
    <text evidence="5">The sequence shown here is derived from an EMBL/GenBank/DDBJ whole genome shotgun (WGS) entry which is preliminary data.</text>
</comment>
<dbReference type="InterPro" id="IPR038097">
    <property type="entry name" value="Ribosomal_eL36_sf"/>
</dbReference>
<dbReference type="GO" id="GO:1990904">
    <property type="term" value="C:ribonucleoprotein complex"/>
    <property type="evidence" value="ECO:0007669"/>
    <property type="project" value="UniProtKB-KW"/>
</dbReference>
<dbReference type="FunFam" id="1.10.10.1760:FF:000001">
    <property type="entry name" value="60S ribosomal protein L36"/>
    <property type="match status" value="1"/>
</dbReference>
<comment type="similarity">
    <text evidence="1 4">Belongs to the eukaryotic ribosomal protein eL36 family.</text>
</comment>
<dbReference type="Proteomes" id="UP001497457">
    <property type="component" value="Unassembled WGS sequence"/>
</dbReference>
<dbReference type="GO" id="GO:0003735">
    <property type="term" value="F:structural constituent of ribosome"/>
    <property type="evidence" value="ECO:0007669"/>
    <property type="project" value="UniProtKB-ARBA"/>
</dbReference>
<evidence type="ECO:0000256" key="1">
    <source>
        <dbReference type="ARBA" id="ARBA00006509"/>
    </source>
</evidence>
<gene>
    <name evidence="5" type="ORF">URODEC1_LOCUS125449</name>
</gene>
<dbReference type="PANTHER" id="PTHR10114">
    <property type="entry name" value="60S RIBOSOMAL PROTEIN L36"/>
    <property type="match status" value="1"/>
</dbReference>
<keyword evidence="6" id="KW-1185">Reference proteome</keyword>
<dbReference type="InterPro" id="IPR000509">
    <property type="entry name" value="Ribosomal_eL36"/>
</dbReference>
<accession>A0ABC9HCX0</accession>
<dbReference type="AlphaFoldDB" id="A0ABC9HCX0"/>
<sequence>MAPPLAKTGMFVGLNKGHVVTKRELPPRPSGRKGENVKRNWFVRQVIREVAGFAPYEKRIIELLRICKDKRALKLAKRKLGTHKRAKKKREEMIDVLRRMRAAFVDGDKVFAYQIML</sequence>
<organism evidence="5 6">
    <name type="scientific">Urochloa decumbens</name>
    <dbReference type="NCBI Taxonomy" id="240449"/>
    <lineage>
        <taxon>Eukaryota</taxon>
        <taxon>Viridiplantae</taxon>
        <taxon>Streptophyta</taxon>
        <taxon>Embryophyta</taxon>
        <taxon>Tracheophyta</taxon>
        <taxon>Spermatophyta</taxon>
        <taxon>Magnoliopsida</taxon>
        <taxon>Liliopsida</taxon>
        <taxon>Poales</taxon>
        <taxon>Poaceae</taxon>
        <taxon>PACMAD clade</taxon>
        <taxon>Panicoideae</taxon>
        <taxon>Panicodae</taxon>
        <taxon>Paniceae</taxon>
        <taxon>Melinidinae</taxon>
        <taxon>Urochloa</taxon>
    </lineage>
</organism>